<feature type="region of interest" description="Disordered" evidence="1">
    <location>
        <begin position="128"/>
        <end position="148"/>
    </location>
</feature>
<evidence type="ECO:0000256" key="1">
    <source>
        <dbReference type="SAM" id="MobiDB-lite"/>
    </source>
</evidence>
<evidence type="ECO:0000313" key="2">
    <source>
        <dbReference type="EMBL" id="JAD78760.1"/>
    </source>
</evidence>
<reference evidence="2" key="1">
    <citation type="submission" date="2014-09" db="EMBL/GenBank/DDBJ databases">
        <authorList>
            <person name="Magalhaes I.L.F."/>
            <person name="Oliveira U."/>
            <person name="Santos F.R."/>
            <person name="Vidigal T.H.D.A."/>
            <person name="Brescovit A.D."/>
            <person name="Santos A.J."/>
        </authorList>
    </citation>
    <scope>NUCLEOTIDE SEQUENCE</scope>
    <source>
        <tissue evidence="2">Shoot tissue taken approximately 20 cm above the soil surface</tissue>
    </source>
</reference>
<sequence length="180" mass="18319">MAVEKKRVKEGKREEEKVTRQELQESTGHGTMERMNYGQLRCGAGDPVRQPARIRFLGGSARNTAERSRATGKKARRADGAEVDGNFHLAPGGGAHACFRGAGGHSAGARSLLSSDVGVVGSSVSCCPSASGAEDDDEAGEERAGSGAGDGVVVLIGGSAGTGRTSPAAAAAAVELIWRA</sequence>
<feature type="compositionally biased region" description="Basic and acidic residues" evidence="1">
    <location>
        <begin position="1"/>
        <end position="23"/>
    </location>
</feature>
<proteinExistence type="predicted"/>
<organism evidence="2">
    <name type="scientific">Arundo donax</name>
    <name type="common">Giant reed</name>
    <name type="synonym">Donax arundinaceus</name>
    <dbReference type="NCBI Taxonomy" id="35708"/>
    <lineage>
        <taxon>Eukaryota</taxon>
        <taxon>Viridiplantae</taxon>
        <taxon>Streptophyta</taxon>
        <taxon>Embryophyta</taxon>
        <taxon>Tracheophyta</taxon>
        <taxon>Spermatophyta</taxon>
        <taxon>Magnoliopsida</taxon>
        <taxon>Liliopsida</taxon>
        <taxon>Poales</taxon>
        <taxon>Poaceae</taxon>
        <taxon>PACMAD clade</taxon>
        <taxon>Arundinoideae</taxon>
        <taxon>Arundineae</taxon>
        <taxon>Arundo</taxon>
    </lineage>
</organism>
<name>A0A0A9CZF3_ARUDO</name>
<feature type="region of interest" description="Disordered" evidence="1">
    <location>
        <begin position="58"/>
        <end position="79"/>
    </location>
</feature>
<protein>
    <submittedName>
        <fullName evidence="2">Uncharacterized protein</fullName>
    </submittedName>
</protein>
<reference evidence="2" key="2">
    <citation type="journal article" date="2015" name="Data Brief">
        <title>Shoot transcriptome of the giant reed, Arundo donax.</title>
        <authorList>
            <person name="Barrero R.A."/>
            <person name="Guerrero F.D."/>
            <person name="Moolhuijzen P."/>
            <person name="Goolsby J.A."/>
            <person name="Tidwell J."/>
            <person name="Bellgard S.E."/>
            <person name="Bellgard M.I."/>
        </authorList>
    </citation>
    <scope>NUCLEOTIDE SEQUENCE</scope>
    <source>
        <tissue evidence="2">Shoot tissue taken approximately 20 cm above the soil surface</tissue>
    </source>
</reference>
<dbReference type="EMBL" id="GBRH01219135">
    <property type="protein sequence ID" value="JAD78760.1"/>
    <property type="molecule type" value="Transcribed_RNA"/>
</dbReference>
<feature type="region of interest" description="Disordered" evidence="1">
    <location>
        <begin position="1"/>
        <end position="35"/>
    </location>
</feature>
<dbReference type="AlphaFoldDB" id="A0A0A9CZF3"/>
<accession>A0A0A9CZF3</accession>